<evidence type="ECO:0000313" key="4">
    <source>
        <dbReference type="Proteomes" id="UP000245802"/>
    </source>
</evidence>
<evidence type="ECO:0000256" key="1">
    <source>
        <dbReference type="ARBA" id="ARBA00022741"/>
    </source>
</evidence>
<dbReference type="InterPro" id="IPR003607">
    <property type="entry name" value="HD/PDEase_dom"/>
</dbReference>
<dbReference type="AlphaFoldDB" id="A0A2Z3H8B4"/>
<dbReference type="Pfam" id="PF13671">
    <property type="entry name" value="AAA_33"/>
    <property type="match status" value="1"/>
</dbReference>
<sequence length="385" mass="43643">MSGIWHIPGCPEPPEWRVDLSALCERYPWLEPLAECPQDPIFHAEGDVLTHLGMVLTELAALPEFRELSEQDRHIVFAGTLLHDISKPECTKVEEDGRVRSPGHAVKGVYKARRILTDDETFAPLGTPFEIREQVLALVRWHGLPANYLEKPDPQRAVILTSLTTRMDLLTILAEADHRGRVVKKEDDTRTRVALFPDFCTECECWDGPRAFANDHSRVHYFRTPGEHPTLHLYDDTKCEVTVLSGLPGSGKDTWVAEHAGDREVISLDDIRRELDVDPGDNQSEVVAAAYDRAKGLLRRGESFVWNATNVSRVLRGKVIDLSIAYKARVKVVYLEPPIPLVRQRNTGRVKRVPERVWERLFDKLDVPTPTEAHEVERLVPGDVE</sequence>
<dbReference type="Gene3D" id="3.40.50.300">
    <property type="entry name" value="P-loop containing nucleotide triphosphate hydrolases"/>
    <property type="match status" value="1"/>
</dbReference>
<dbReference type="InterPro" id="IPR027417">
    <property type="entry name" value="P-loop_NTPase"/>
</dbReference>
<evidence type="ECO:0000313" key="3">
    <source>
        <dbReference type="EMBL" id="AWM41121.1"/>
    </source>
</evidence>
<dbReference type="OrthoDB" id="9805698at2"/>
<feature type="domain" description="HD" evidence="2">
    <location>
        <begin position="64"/>
        <end position="160"/>
    </location>
</feature>
<dbReference type="CDD" id="cd00077">
    <property type="entry name" value="HDc"/>
    <property type="match status" value="1"/>
</dbReference>
<gene>
    <name evidence="3" type="ORF">C1280_31800</name>
</gene>
<organism evidence="3 4">
    <name type="scientific">Gemmata obscuriglobus</name>
    <dbReference type="NCBI Taxonomy" id="114"/>
    <lineage>
        <taxon>Bacteria</taxon>
        <taxon>Pseudomonadati</taxon>
        <taxon>Planctomycetota</taxon>
        <taxon>Planctomycetia</taxon>
        <taxon>Gemmatales</taxon>
        <taxon>Gemmataceae</taxon>
        <taxon>Gemmata</taxon>
    </lineage>
</organism>
<keyword evidence="4" id="KW-1185">Reference proteome</keyword>
<dbReference type="Proteomes" id="UP000245802">
    <property type="component" value="Chromosome"/>
</dbReference>
<dbReference type="InterPro" id="IPR006674">
    <property type="entry name" value="HD_domain"/>
</dbReference>
<dbReference type="PANTHER" id="PTHR47545:SF1">
    <property type="entry name" value="MULTIFUNCTIONAL CCA PROTEIN"/>
    <property type="match status" value="1"/>
</dbReference>
<dbReference type="KEGG" id="gog:C1280_31800"/>
<dbReference type="NCBIfam" id="TIGR00277">
    <property type="entry name" value="HDIG"/>
    <property type="match status" value="1"/>
</dbReference>
<dbReference type="InterPro" id="IPR006675">
    <property type="entry name" value="HDIG_dom"/>
</dbReference>
<name>A0A2Z3H8B4_9BACT</name>
<evidence type="ECO:0000259" key="2">
    <source>
        <dbReference type="Pfam" id="PF01966"/>
    </source>
</evidence>
<keyword evidence="1" id="KW-0547">Nucleotide-binding</keyword>
<accession>A0A2Z3H8B4</accession>
<dbReference type="GO" id="GO:0000166">
    <property type="term" value="F:nucleotide binding"/>
    <property type="evidence" value="ECO:0007669"/>
    <property type="project" value="UniProtKB-KW"/>
</dbReference>
<dbReference type="EMBL" id="CP025958">
    <property type="protein sequence ID" value="AWM41121.1"/>
    <property type="molecule type" value="Genomic_DNA"/>
</dbReference>
<dbReference type="Pfam" id="PF01966">
    <property type="entry name" value="HD"/>
    <property type="match status" value="1"/>
</dbReference>
<dbReference type="SUPFAM" id="SSF109604">
    <property type="entry name" value="HD-domain/PDEase-like"/>
    <property type="match status" value="1"/>
</dbReference>
<dbReference type="RefSeq" id="WP_010045569.1">
    <property type="nucleotide sequence ID" value="NZ_CP025958.1"/>
</dbReference>
<dbReference type="Gene3D" id="1.10.3090.10">
    <property type="entry name" value="cca-adding enzyme, domain 2"/>
    <property type="match status" value="1"/>
</dbReference>
<proteinExistence type="predicted"/>
<protein>
    <submittedName>
        <fullName evidence="3">HDIG domain-containing protein</fullName>
    </submittedName>
</protein>
<dbReference type="SUPFAM" id="SSF52540">
    <property type="entry name" value="P-loop containing nucleoside triphosphate hydrolases"/>
    <property type="match status" value="1"/>
</dbReference>
<dbReference type="PANTHER" id="PTHR47545">
    <property type="entry name" value="MULTIFUNCTIONAL CCA PROTEIN"/>
    <property type="match status" value="1"/>
</dbReference>
<reference evidence="3 4" key="1">
    <citation type="submission" date="2018-01" db="EMBL/GenBank/DDBJ databases">
        <title>G. obscuriglobus.</title>
        <authorList>
            <person name="Franke J."/>
            <person name="Blomberg W."/>
            <person name="Selmecki A."/>
        </authorList>
    </citation>
    <scope>NUCLEOTIDE SEQUENCE [LARGE SCALE GENOMIC DNA]</scope>
    <source>
        <strain evidence="3 4">DSM 5831</strain>
    </source>
</reference>
<dbReference type="InterPro" id="IPR050124">
    <property type="entry name" value="tRNA_CCA-adding_enzyme"/>
</dbReference>